<sequence length="220" mass="25121">MKNYLGNPFFYFDFGYYISNKIKGDKMKKFLIICALALAITGCNKKANLEEGVKISQAKTDVDAVEYFGEEKKLDLAYNIYSLKGLDTEKLEMKLFSIKDGEVFDVAGGPVNATKPSALIGLGFNENSYTLFRVDGEEVKDASSFRADYSIDKDVFKKTYWLDQGDIKDKEFLILFVGMSKDDKDIDIKSITKEYLRKMSEEDKDLKILAFELILDKKEK</sequence>
<protein>
    <submittedName>
        <fullName evidence="1">Uncharacterized protein</fullName>
    </submittedName>
</protein>
<reference evidence="1 2" key="1">
    <citation type="submission" date="2008-10" db="EMBL/GenBank/DDBJ databases">
        <authorList>
            <person name="Qin X."/>
            <person name="Bachman B."/>
            <person name="Battles P."/>
            <person name="Bell A."/>
            <person name="Bess C."/>
            <person name="Bickham C."/>
            <person name="Chaboub L."/>
            <person name="Chen D."/>
            <person name="Coyle M."/>
            <person name="Deiros D.R."/>
            <person name="Dinh H."/>
            <person name="Forbes L."/>
            <person name="Fowler G."/>
            <person name="Francisco L."/>
            <person name="Fu Q."/>
            <person name="Gubbala S."/>
            <person name="Hale W."/>
            <person name="Han Y."/>
            <person name="Hemphill L."/>
            <person name="Highlander S.K."/>
            <person name="Hirani K."/>
            <person name="Hogues M."/>
            <person name="Jackson L."/>
            <person name="Jakkamsetti A."/>
            <person name="Javaid M."/>
            <person name="Jiang H."/>
            <person name="Korchina V."/>
            <person name="Kovar C."/>
            <person name="Lara F."/>
            <person name="Lee S."/>
            <person name="Mata R."/>
            <person name="Mathew T."/>
            <person name="Moen C."/>
            <person name="Morales K."/>
            <person name="Munidasa M."/>
            <person name="Nazareth L."/>
            <person name="Ngo R."/>
            <person name="Nguyen L."/>
            <person name="Okwuonu G."/>
            <person name="Ongeri F."/>
            <person name="Patil S."/>
            <person name="Petrosino J."/>
            <person name="Pham C."/>
            <person name="Pham P."/>
            <person name="Pu L.-L."/>
            <person name="Puazo M."/>
            <person name="Raj R."/>
            <person name="Reid J."/>
            <person name="Rouhana J."/>
            <person name="Saada N."/>
            <person name="Shang Y."/>
            <person name="Simmons D."/>
            <person name="Thornton R."/>
            <person name="Warren J."/>
            <person name="Weissenberger G."/>
            <person name="Zhang J."/>
            <person name="Zhang L."/>
            <person name="Zhou C."/>
            <person name="Zhu D."/>
            <person name="Muzny D."/>
            <person name="Worley K."/>
            <person name="Gibbs R."/>
        </authorList>
    </citation>
    <scope>NUCLEOTIDE SEQUENCE [LARGE SCALE GENOMIC DNA]</scope>
    <source>
        <strain evidence="1 2">ATCC 51172</strain>
    </source>
</reference>
<keyword evidence="2" id="KW-1185">Reference proteome</keyword>
<dbReference type="AlphaFoldDB" id="C2BI88"/>
<dbReference type="HOGENOM" id="CLU_1253788_0_0_9"/>
<dbReference type="Proteomes" id="UP000005984">
    <property type="component" value="Unassembled WGS sequence"/>
</dbReference>
<proteinExistence type="predicted"/>
<comment type="caution">
    <text evidence="1">The sequence shown here is derived from an EMBL/GenBank/DDBJ whole genome shotgun (WGS) entry which is preliminary data.</text>
</comment>
<accession>C2BI88</accession>
<gene>
    <name evidence="1" type="ORF">HMPREF0072_2058</name>
</gene>
<organism evidence="1 2">
    <name type="scientific">Anaerococcus lactolyticus ATCC 51172</name>
    <dbReference type="NCBI Taxonomy" id="525254"/>
    <lineage>
        <taxon>Bacteria</taxon>
        <taxon>Bacillati</taxon>
        <taxon>Bacillota</taxon>
        <taxon>Tissierellia</taxon>
        <taxon>Tissierellales</taxon>
        <taxon>Peptoniphilaceae</taxon>
        <taxon>Anaerococcus</taxon>
    </lineage>
</organism>
<dbReference type="EMBL" id="ABYO01000281">
    <property type="protein sequence ID" value="EEI85382.1"/>
    <property type="molecule type" value="Genomic_DNA"/>
</dbReference>
<evidence type="ECO:0000313" key="1">
    <source>
        <dbReference type="EMBL" id="EEI85382.1"/>
    </source>
</evidence>
<dbReference type="STRING" id="525254.HMPREF0072_2058"/>
<evidence type="ECO:0000313" key="2">
    <source>
        <dbReference type="Proteomes" id="UP000005984"/>
    </source>
</evidence>
<name>C2BI88_9FIRM</name>